<comment type="caution">
    <text evidence="2">The sequence shown here is derived from an EMBL/GenBank/DDBJ whole genome shotgun (WGS) entry which is preliminary data.</text>
</comment>
<accession>A0AAD7SH72</accession>
<evidence type="ECO:0000313" key="2">
    <source>
        <dbReference type="EMBL" id="KAJ8402452.1"/>
    </source>
</evidence>
<evidence type="ECO:0000256" key="1">
    <source>
        <dbReference type="SAM" id="MobiDB-lite"/>
    </source>
</evidence>
<keyword evidence="3" id="KW-1185">Reference proteome</keyword>
<organism evidence="2 3">
    <name type="scientific">Aldrovandia affinis</name>
    <dbReference type="NCBI Taxonomy" id="143900"/>
    <lineage>
        <taxon>Eukaryota</taxon>
        <taxon>Metazoa</taxon>
        <taxon>Chordata</taxon>
        <taxon>Craniata</taxon>
        <taxon>Vertebrata</taxon>
        <taxon>Euteleostomi</taxon>
        <taxon>Actinopterygii</taxon>
        <taxon>Neopterygii</taxon>
        <taxon>Teleostei</taxon>
        <taxon>Notacanthiformes</taxon>
        <taxon>Halosauridae</taxon>
        <taxon>Aldrovandia</taxon>
    </lineage>
</organism>
<proteinExistence type="predicted"/>
<dbReference type="EMBL" id="JAINUG010000064">
    <property type="protein sequence ID" value="KAJ8402452.1"/>
    <property type="molecule type" value="Genomic_DNA"/>
</dbReference>
<feature type="compositionally biased region" description="Polar residues" evidence="1">
    <location>
        <begin position="166"/>
        <end position="181"/>
    </location>
</feature>
<feature type="compositionally biased region" description="Basic and acidic residues" evidence="1">
    <location>
        <begin position="152"/>
        <end position="165"/>
    </location>
</feature>
<protein>
    <submittedName>
        <fullName evidence="2">Uncharacterized protein</fullName>
    </submittedName>
</protein>
<sequence length="181" mass="20312">MYTHTHLISHLPHGRVPPTRPFTARVWDDRTLISQHAAVISTVIVAHSNPRRHTGSFIKPPRISKTEKATQTKRDDAAMLSYGNCEHASRSVERDDFQHKRFAYSLVRNACARPKSLGTRNMHTSVLTSRVSPAERTQREEVKHWPSTSTCARRELSHGGHREPTETASCSSLATSGRSPV</sequence>
<dbReference type="AlphaFoldDB" id="A0AAD7SH72"/>
<dbReference type="Proteomes" id="UP001221898">
    <property type="component" value="Unassembled WGS sequence"/>
</dbReference>
<feature type="compositionally biased region" description="Polar residues" evidence="1">
    <location>
        <begin position="118"/>
        <end position="131"/>
    </location>
</feature>
<reference evidence="2" key="1">
    <citation type="journal article" date="2023" name="Science">
        <title>Genome structures resolve the early diversification of teleost fishes.</title>
        <authorList>
            <person name="Parey E."/>
            <person name="Louis A."/>
            <person name="Montfort J."/>
            <person name="Bouchez O."/>
            <person name="Roques C."/>
            <person name="Iampietro C."/>
            <person name="Lluch J."/>
            <person name="Castinel A."/>
            <person name="Donnadieu C."/>
            <person name="Desvignes T."/>
            <person name="Floi Bucao C."/>
            <person name="Jouanno E."/>
            <person name="Wen M."/>
            <person name="Mejri S."/>
            <person name="Dirks R."/>
            <person name="Jansen H."/>
            <person name="Henkel C."/>
            <person name="Chen W.J."/>
            <person name="Zahm M."/>
            <person name="Cabau C."/>
            <person name="Klopp C."/>
            <person name="Thompson A.W."/>
            <person name="Robinson-Rechavi M."/>
            <person name="Braasch I."/>
            <person name="Lecointre G."/>
            <person name="Bobe J."/>
            <person name="Postlethwait J.H."/>
            <person name="Berthelot C."/>
            <person name="Roest Crollius H."/>
            <person name="Guiguen Y."/>
        </authorList>
    </citation>
    <scope>NUCLEOTIDE SEQUENCE</scope>
    <source>
        <strain evidence="2">NC1722</strain>
    </source>
</reference>
<feature type="region of interest" description="Disordered" evidence="1">
    <location>
        <begin position="115"/>
        <end position="181"/>
    </location>
</feature>
<name>A0AAD7SH72_9TELE</name>
<evidence type="ECO:0000313" key="3">
    <source>
        <dbReference type="Proteomes" id="UP001221898"/>
    </source>
</evidence>
<gene>
    <name evidence="2" type="ORF">AAFF_G00369410</name>
</gene>